<gene>
    <name evidence="2" type="ORF">E7512_08620</name>
</gene>
<reference evidence="2" key="1">
    <citation type="submission" date="2019-04" db="EMBL/GenBank/DDBJ databases">
        <title>Evolution of Biomass-Degrading Anaerobic Consortia Revealed by Metagenomics.</title>
        <authorList>
            <person name="Peng X."/>
        </authorList>
    </citation>
    <scope>NUCLEOTIDE SEQUENCE</scope>
    <source>
        <strain evidence="2">SIG551</strain>
    </source>
</reference>
<dbReference type="Gene3D" id="3.40.50.620">
    <property type="entry name" value="HUPs"/>
    <property type="match status" value="1"/>
</dbReference>
<dbReference type="EMBL" id="SVNY01000004">
    <property type="protein sequence ID" value="MBE6833627.1"/>
    <property type="molecule type" value="Genomic_DNA"/>
</dbReference>
<proteinExistence type="predicted"/>
<dbReference type="InterPro" id="IPR014730">
    <property type="entry name" value="ETF_a/b_N"/>
</dbReference>
<dbReference type="Pfam" id="PF01012">
    <property type="entry name" value="ETF"/>
    <property type="match status" value="1"/>
</dbReference>
<accession>A0A928Q5A4</accession>
<dbReference type="PANTHER" id="PTHR21294">
    <property type="entry name" value="ELECTRON TRANSFER FLAVOPROTEIN BETA-SUBUNIT"/>
    <property type="match status" value="1"/>
</dbReference>
<dbReference type="InterPro" id="IPR012255">
    <property type="entry name" value="ETF_b"/>
</dbReference>
<evidence type="ECO:0000259" key="1">
    <source>
        <dbReference type="SMART" id="SM00893"/>
    </source>
</evidence>
<dbReference type="PIRSF" id="PIRSF000090">
    <property type="entry name" value="Beta-ETF"/>
    <property type="match status" value="1"/>
</dbReference>
<organism evidence="2 3">
    <name type="scientific">Faecalispora sporosphaeroides</name>
    <dbReference type="NCBI Taxonomy" id="1549"/>
    <lineage>
        <taxon>Bacteria</taxon>
        <taxon>Bacillati</taxon>
        <taxon>Bacillota</taxon>
        <taxon>Clostridia</taxon>
        <taxon>Eubacteriales</taxon>
        <taxon>Oscillospiraceae</taxon>
        <taxon>Faecalispora</taxon>
    </lineage>
</organism>
<dbReference type="SUPFAM" id="SSF52402">
    <property type="entry name" value="Adenine nucleotide alpha hydrolases-like"/>
    <property type="match status" value="1"/>
</dbReference>
<feature type="domain" description="Electron transfer flavoprotein alpha/beta-subunit N-terminal" evidence="1">
    <location>
        <begin position="30"/>
        <end position="215"/>
    </location>
</feature>
<name>A0A928Q5A4_9FIRM</name>
<dbReference type="SMART" id="SM00893">
    <property type="entry name" value="ETF"/>
    <property type="match status" value="1"/>
</dbReference>
<comment type="caution">
    <text evidence="2">The sequence shown here is derived from an EMBL/GenBank/DDBJ whole genome shotgun (WGS) entry which is preliminary data.</text>
</comment>
<dbReference type="RefSeq" id="WP_020072345.1">
    <property type="nucleotide sequence ID" value="NZ_JBKWRC010000002.1"/>
</dbReference>
<dbReference type="GO" id="GO:0009055">
    <property type="term" value="F:electron transfer activity"/>
    <property type="evidence" value="ECO:0007669"/>
    <property type="project" value="InterPro"/>
</dbReference>
<dbReference type="Proteomes" id="UP000754750">
    <property type="component" value="Unassembled WGS sequence"/>
</dbReference>
<protein>
    <submittedName>
        <fullName evidence="2">Electron transfer flavoprotein subunit beta</fullName>
    </submittedName>
</protein>
<evidence type="ECO:0000313" key="2">
    <source>
        <dbReference type="EMBL" id="MBE6833627.1"/>
    </source>
</evidence>
<dbReference type="AlphaFoldDB" id="A0A928Q5A4"/>
<sequence>MRTEDGRNRNIIVCVKLVPDFGKNDREPCGPAMKSQAVQLNPFDGYALEAAARLRDADEGVRIIALSVGRSGEDEALRRALSIAADHALLAAVPNPDALDALSVSRVLAAAIRRLEETFGTADLIFCGRQSTDGQSAQVGPQLAQCLHCAFIGRGLEAALNKNTLRVKQEARGGTQIAAAELPCVAAFTSPGWSPRLPTIKSSVLASAAVIPTLEFPQPPPPALMVRAMRPVPKRSGGITIRERDAENSARRLFRLLSSSGVL</sequence>
<dbReference type="InterPro" id="IPR014729">
    <property type="entry name" value="Rossmann-like_a/b/a_fold"/>
</dbReference>
<evidence type="ECO:0000313" key="3">
    <source>
        <dbReference type="Proteomes" id="UP000754750"/>
    </source>
</evidence>